<dbReference type="PANTHER" id="PTHR43615:SF1">
    <property type="entry name" value="PPDK_N DOMAIN-CONTAINING PROTEIN"/>
    <property type="match status" value="1"/>
</dbReference>
<gene>
    <name evidence="3" type="ORF">AA23TX_01440</name>
</gene>
<proteinExistence type="predicted"/>
<dbReference type="Pfam" id="PF01326">
    <property type="entry name" value="PPDK_N"/>
    <property type="match status" value="1"/>
</dbReference>
<evidence type="ECO:0000259" key="2">
    <source>
        <dbReference type="Pfam" id="PF01326"/>
    </source>
</evidence>
<dbReference type="InterPro" id="IPR008279">
    <property type="entry name" value="PEP-util_enz_mobile_dom"/>
</dbReference>
<dbReference type="InterPro" id="IPR051549">
    <property type="entry name" value="PEP_Utilizing_Enz"/>
</dbReference>
<dbReference type="AlphaFoldDB" id="A0A6I8LMP0"/>
<feature type="domain" description="Pyruvate phosphate dikinase AMP/ATP-binding" evidence="2">
    <location>
        <begin position="57"/>
        <end position="106"/>
    </location>
</feature>
<dbReference type="GO" id="GO:0005524">
    <property type="term" value="F:ATP binding"/>
    <property type="evidence" value="ECO:0007669"/>
    <property type="project" value="InterPro"/>
</dbReference>
<dbReference type="Gene3D" id="3.30.1490.20">
    <property type="entry name" value="ATP-grasp fold, A domain"/>
    <property type="match status" value="1"/>
</dbReference>
<dbReference type="InterPro" id="IPR013815">
    <property type="entry name" value="ATP_grasp_subdomain_1"/>
</dbReference>
<dbReference type="SUPFAM" id="SSF52009">
    <property type="entry name" value="Phosphohistidine domain"/>
    <property type="match status" value="1"/>
</dbReference>
<dbReference type="Proteomes" id="UP000399805">
    <property type="component" value="Unassembled WGS sequence"/>
</dbReference>
<evidence type="ECO:0000313" key="3">
    <source>
        <dbReference type="EMBL" id="VVJ16419.1"/>
    </source>
</evidence>
<dbReference type="InterPro" id="IPR002192">
    <property type="entry name" value="PPDK_AMP/ATP-bd"/>
</dbReference>
<dbReference type="InterPro" id="IPR036637">
    <property type="entry name" value="Phosphohistidine_dom_sf"/>
</dbReference>
<sequence>MRGDPIPLGTKARTLARLTGRIRTAGILPLDFVDHATWQASRRDALRRLYAHPWAGGALIVRSSALGEDSATASGAGQYLTLTRVHGAHELEVAVEKVFASYGDPRPGDEVLIQPELLDVVRSGVACTHETTSGAPYTVISWSEEADTDVVTGGREGDVRTWYGAAYSGATGPGPVPEVLALLAELRGLTGQRRLDVEFAVATGGRLVLLQVRPLACVSDAVPEPAHDALLTRVERAVAAATATPGAGLGDRTAYGIMPDWNPAEMIGLRPRPLALSLYRRLITDTVWARARHRYGYRDLRETPLLASFCGLPYIDVRASVTSLIPRGVPDELAARLTEAWVARLLERPELHDKLESRIVVSSLGLRAPGRTAGLRGFAPEEVRLLETVLRRHTDDLLKSPLWTDDLRRVAGLRSGGPAGLLARLGHCAEHGTLPFAGLARAAFIGNELLDDLVAEGVFTEDEKARFIGGLGLVTGELNRDFAALAPADFLARYGHLRPGTYDIRSLRYDEDPAHYFDWSARRAEEPPAAFTPSRAQLGRIGALLDRAGLTAGPRRLLEFIGSGIRGRELAKFEFSRVLSDVLSDLRRLGERHGFSADDLSFAEIGVLGELTGDAGRDRAALAAATDQGRQRYEVTRRVTLPPLLAGPADVRSFTLSSVQPTYVTQARVRAKVADVDAGDRPDGAIALVSSADPGYDWLFARGIAGLVTAYGGVNSHMAIRAIELGVPAVIGVGEQLFRRWSAATALDLDAANRHVAVIP</sequence>
<keyword evidence="3" id="KW-0670">Pyruvate</keyword>
<reference evidence="3 4" key="1">
    <citation type="submission" date="2019-09" db="EMBL/GenBank/DDBJ databases">
        <authorList>
            <person name="Leyn A S."/>
        </authorList>
    </citation>
    <scope>NUCLEOTIDE SEQUENCE [LARGE SCALE GENOMIC DNA]</scope>
    <source>
        <strain evidence="3">AA231_1</strain>
    </source>
</reference>
<dbReference type="EMBL" id="CABVGP010000001">
    <property type="protein sequence ID" value="VVJ16419.1"/>
    <property type="molecule type" value="Genomic_DNA"/>
</dbReference>
<organism evidence="3 4">
    <name type="scientific">Amycolatopsis camponoti</name>
    <dbReference type="NCBI Taxonomy" id="2606593"/>
    <lineage>
        <taxon>Bacteria</taxon>
        <taxon>Bacillati</taxon>
        <taxon>Actinomycetota</taxon>
        <taxon>Actinomycetes</taxon>
        <taxon>Pseudonocardiales</taxon>
        <taxon>Pseudonocardiaceae</taxon>
        <taxon>Amycolatopsis</taxon>
    </lineage>
</organism>
<evidence type="ECO:0000259" key="1">
    <source>
        <dbReference type="Pfam" id="PF00391"/>
    </source>
</evidence>
<dbReference type="SUPFAM" id="SSF56059">
    <property type="entry name" value="Glutathione synthetase ATP-binding domain-like"/>
    <property type="match status" value="1"/>
</dbReference>
<dbReference type="Gene3D" id="3.50.30.10">
    <property type="entry name" value="Phosphohistidine domain"/>
    <property type="match status" value="1"/>
</dbReference>
<feature type="domain" description="PEP-utilising enzyme mobile" evidence="1">
    <location>
        <begin position="682"/>
        <end position="738"/>
    </location>
</feature>
<keyword evidence="4" id="KW-1185">Reference proteome</keyword>
<accession>A0A6I8LMP0</accession>
<name>A0A6I8LMP0_9PSEU</name>
<dbReference type="Pfam" id="PF00391">
    <property type="entry name" value="PEP-utilizers"/>
    <property type="match status" value="1"/>
</dbReference>
<dbReference type="NCBIfam" id="NF004508">
    <property type="entry name" value="PRK05849.1"/>
    <property type="match status" value="1"/>
</dbReference>
<keyword evidence="3" id="KW-0808">Transferase</keyword>
<protein>
    <submittedName>
        <fullName evidence="3">Phosphoenolpyruvate synthase / Pyruvate phosphate dikinase</fullName>
    </submittedName>
</protein>
<dbReference type="RefSeq" id="WP_155541758.1">
    <property type="nucleotide sequence ID" value="NZ_CABVGP010000001.1"/>
</dbReference>
<keyword evidence="3" id="KW-0418">Kinase</keyword>
<dbReference type="PANTHER" id="PTHR43615">
    <property type="entry name" value="PHOSPHOENOLPYRUVATE SYNTHASE-RELATED"/>
    <property type="match status" value="1"/>
</dbReference>
<dbReference type="GO" id="GO:0016301">
    <property type="term" value="F:kinase activity"/>
    <property type="evidence" value="ECO:0007669"/>
    <property type="project" value="UniProtKB-KW"/>
</dbReference>
<evidence type="ECO:0000313" key="4">
    <source>
        <dbReference type="Proteomes" id="UP000399805"/>
    </source>
</evidence>